<dbReference type="OrthoDB" id="9813151at2"/>
<dbReference type="PRINTS" id="PR00344">
    <property type="entry name" value="BCTRLSENSOR"/>
</dbReference>
<evidence type="ECO:0000256" key="8">
    <source>
        <dbReference type="ARBA" id="ARBA00022777"/>
    </source>
</evidence>
<dbReference type="NCBIfam" id="NF046044">
    <property type="entry name" value="PnpS"/>
    <property type="match status" value="1"/>
</dbReference>
<reference evidence="17" key="1">
    <citation type="submission" date="2018-12" db="EMBL/GenBank/DDBJ databases">
        <title>Complete genome sequencing of Jeotgalibaca sp. H21T32.</title>
        <authorList>
            <person name="Bae J.-W."/>
            <person name="Lee S.-Y."/>
        </authorList>
    </citation>
    <scope>NUCLEOTIDE SEQUENCE [LARGE SCALE GENOMIC DNA]</scope>
    <source>
        <strain evidence="17">H21T32</strain>
    </source>
</reference>
<keyword evidence="8 16" id="KW-0418">Kinase</keyword>
<comment type="catalytic activity">
    <reaction evidence="1">
        <text>ATP + protein L-histidine = ADP + protein N-phospho-L-histidine.</text>
        <dbReference type="EC" id="2.7.13.3"/>
    </reaction>
</comment>
<evidence type="ECO:0000259" key="13">
    <source>
        <dbReference type="PROSITE" id="PS50109"/>
    </source>
</evidence>
<dbReference type="GO" id="GO:0005886">
    <property type="term" value="C:plasma membrane"/>
    <property type="evidence" value="ECO:0007669"/>
    <property type="project" value="UniProtKB-SubCell"/>
</dbReference>
<evidence type="ECO:0000256" key="5">
    <source>
        <dbReference type="ARBA" id="ARBA00022553"/>
    </source>
</evidence>
<dbReference type="CDD" id="cd06225">
    <property type="entry name" value="HAMP"/>
    <property type="match status" value="1"/>
</dbReference>
<accession>A0A3S9HEA3</accession>
<sequence length="485" mass="54678">MSSGKEILNVLEGESIGVSGIVTGQAGKREYRVAVPLYNGKGEFLGIARLTHQLDELDSLESQLTQSVFVFSFVSIVLASFIALHLTNRVSRPLKQIETVINRISEGDYSEYYMGVDYPEIMELGNTVNKLADSLEEKNNTILQSNDRLSALLDRLIIGVVLLDSERRIEMMNPAVYQILGIDENLLAHSFLEMSKSYGLVQIIQETYQQKTNKNEEIHIYHPKERILDVNTMIIPDIRGNQMIVLLYDITEIRRLEKVRTDFVTNASHELRTPVTALKGFSEVLLDGALDNPQLLRQFLEIMYKESRRLEILVNDILDLSRAEQRQVPMKIEKIILNDAVKACFQVIKPQADEKGLKLRLLSNHPTPVVLEGDQSRLEQVLNNLIYNAVNYTDKGGKISVLLEETNEEVIFHVADTGIGIPEENLGRIFERFYRVDKGRSRNSGGTGLGLSIVRYLVQNMNGSISVKSTLGLGSTFTVRLPKSL</sequence>
<dbReference type="FunFam" id="1.10.287.130:FF:000008">
    <property type="entry name" value="Two-component sensor histidine kinase"/>
    <property type="match status" value="1"/>
</dbReference>
<dbReference type="InterPro" id="IPR000014">
    <property type="entry name" value="PAS"/>
</dbReference>
<evidence type="ECO:0000256" key="2">
    <source>
        <dbReference type="ARBA" id="ARBA00004236"/>
    </source>
</evidence>
<evidence type="ECO:0000256" key="7">
    <source>
        <dbReference type="ARBA" id="ARBA00022741"/>
    </source>
</evidence>
<dbReference type="AlphaFoldDB" id="A0A3S9HEA3"/>
<dbReference type="SUPFAM" id="SSF55874">
    <property type="entry name" value="ATPase domain of HSP90 chaperone/DNA topoisomerase II/histidine kinase"/>
    <property type="match status" value="1"/>
</dbReference>
<dbReference type="EMBL" id="CP034465">
    <property type="protein sequence ID" value="AZP05729.1"/>
    <property type="molecule type" value="Genomic_DNA"/>
</dbReference>
<dbReference type="PROSITE" id="PS50109">
    <property type="entry name" value="HIS_KIN"/>
    <property type="match status" value="1"/>
</dbReference>
<proteinExistence type="predicted"/>
<dbReference type="KEGG" id="jeh:EJN90_08060"/>
<keyword evidence="7" id="KW-0547">Nucleotide-binding</keyword>
<evidence type="ECO:0000256" key="4">
    <source>
        <dbReference type="ARBA" id="ARBA00022475"/>
    </source>
</evidence>
<evidence type="ECO:0000259" key="14">
    <source>
        <dbReference type="PROSITE" id="PS50112"/>
    </source>
</evidence>
<protein>
    <recommendedName>
        <fullName evidence="3">histidine kinase</fullName>
        <ecNumber evidence="3">2.7.13.3</ecNumber>
    </recommendedName>
</protein>
<dbReference type="PANTHER" id="PTHR45453">
    <property type="entry name" value="PHOSPHATE REGULON SENSOR PROTEIN PHOR"/>
    <property type="match status" value="1"/>
</dbReference>
<dbReference type="FunFam" id="3.30.565.10:FF:000023">
    <property type="entry name" value="PAS domain-containing sensor histidine kinase"/>
    <property type="match status" value="1"/>
</dbReference>
<evidence type="ECO:0000256" key="6">
    <source>
        <dbReference type="ARBA" id="ARBA00022679"/>
    </source>
</evidence>
<feature type="domain" description="HAMP" evidence="15">
    <location>
        <begin position="88"/>
        <end position="140"/>
    </location>
</feature>
<dbReference type="InterPro" id="IPR035965">
    <property type="entry name" value="PAS-like_dom_sf"/>
</dbReference>
<dbReference type="InterPro" id="IPR003594">
    <property type="entry name" value="HATPase_dom"/>
</dbReference>
<evidence type="ECO:0000256" key="12">
    <source>
        <dbReference type="SAM" id="Phobius"/>
    </source>
</evidence>
<dbReference type="InterPro" id="IPR036097">
    <property type="entry name" value="HisK_dim/P_sf"/>
</dbReference>
<organism evidence="16 17">
    <name type="scientific">Jeotgalibaca ciconiae</name>
    <dbReference type="NCBI Taxonomy" id="2496265"/>
    <lineage>
        <taxon>Bacteria</taxon>
        <taxon>Bacillati</taxon>
        <taxon>Bacillota</taxon>
        <taxon>Bacilli</taxon>
        <taxon>Lactobacillales</taxon>
        <taxon>Carnobacteriaceae</taxon>
        <taxon>Jeotgalibaca</taxon>
    </lineage>
</organism>
<dbReference type="Pfam" id="PF02518">
    <property type="entry name" value="HATPase_c"/>
    <property type="match status" value="1"/>
</dbReference>
<comment type="subcellular location">
    <subcellularLocation>
        <location evidence="2">Cell membrane</location>
    </subcellularLocation>
</comment>
<dbReference type="InterPro" id="IPR004358">
    <property type="entry name" value="Sig_transdc_His_kin-like_C"/>
</dbReference>
<evidence type="ECO:0000256" key="9">
    <source>
        <dbReference type="ARBA" id="ARBA00022840"/>
    </source>
</evidence>
<dbReference type="GO" id="GO:0016036">
    <property type="term" value="P:cellular response to phosphate starvation"/>
    <property type="evidence" value="ECO:0007669"/>
    <property type="project" value="TreeGrafter"/>
</dbReference>
<dbReference type="Pfam" id="PF00512">
    <property type="entry name" value="HisKA"/>
    <property type="match status" value="1"/>
</dbReference>
<dbReference type="Gene3D" id="1.10.287.130">
    <property type="match status" value="1"/>
</dbReference>
<dbReference type="EC" id="2.7.13.3" evidence="3"/>
<dbReference type="InterPro" id="IPR003661">
    <property type="entry name" value="HisK_dim/P_dom"/>
</dbReference>
<feature type="transmembrane region" description="Helical" evidence="12">
    <location>
        <begin position="64"/>
        <end position="86"/>
    </location>
</feature>
<dbReference type="InterPro" id="IPR003660">
    <property type="entry name" value="HAMP_dom"/>
</dbReference>
<dbReference type="InterPro" id="IPR005467">
    <property type="entry name" value="His_kinase_dom"/>
</dbReference>
<feature type="domain" description="Histidine kinase" evidence="13">
    <location>
        <begin position="266"/>
        <end position="485"/>
    </location>
</feature>
<dbReference type="GO" id="GO:0004721">
    <property type="term" value="F:phosphoprotein phosphatase activity"/>
    <property type="evidence" value="ECO:0007669"/>
    <property type="project" value="TreeGrafter"/>
</dbReference>
<keyword evidence="5" id="KW-0597">Phosphoprotein</keyword>
<keyword evidence="12" id="KW-0812">Transmembrane</keyword>
<dbReference type="PROSITE" id="PS50112">
    <property type="entry name" value="PAS"/>
    <property type="match status" value="1"/>
</dbReference>
<dbReference type="Proteomes" id="UP000273326">
    <property type="component" value="Chromosome"/>
</dbReference>
<evidence type="ECO:0000259" key="15">
    <source>
        <dbReference type="PROSITE" id="PS50885"/>
    </source>
</evidence>
<dbReference type="GO" id="GO:0005524">
    <property type="term" value="F:ATP binding"/>
    <property type="evidence" value="ECO:0007669"/>
    <property type="project" value="UniProtKB-KW"/>
</dbReference>
<dbReference type="PANTHER" id="PTHR45453:SF1">
    <property type="entry name" value="PHOSPHATE REGULON SENSOR PROTEIN PHOR"/>
    <property type="match status" value="1"/>
</dbReference>
<dbReference type="SMART" id="SM00387">
    <property type="entry name" value="HATPase_c"/>
    <property type="match status" value="1"/>
</dbReference>
<keyword evidence="10" id="KW-0902">Two-component regulatory system</keyword>
<keyword evidence="9" id="KW-0067">ATP-binding</keyword>
<dbReference type="Gene3D" id="3.30.565.10">
    <property type="entry name" value="Histidine kinase-like ATPase, C-terminal domain"/>
    <property type="match status" value="1"/>
</dbReference>
<dbReference type="SMART" id="SM00388">
    <property type="entry name" value="HisKA"/>
    <property type="match status" value="1"/>
</dbReference>
<dbReference type="SUPFAM" id="SSF158472">
    <property type="entry name" value="HAMP domain-like"/>
    <property type="match status" value="1"/>
</dbReference>
<evidence type="ECO:0000256" key="11">
    <source>
        <dbReference type="ARBA" id="ARBA00023136"/>
    </source>
</evidence>
<dbReference type="PROSITE" id="PS50885">
    <property type="entry name" value="HAMP"/>
    <property type="match status" value="1"/>
</dbReference>
<evidence type="ECO:0000256" key="10">
    <source>
        <dbReference type="ARBA" id="ARBA00023012"/>
    </source>
</evidence>
<keyword evidence="6" id="KW-0808">Transferase</keyword>
<evidence type="ECO:0000256" key="1">
    <source>
        <dbReference type="ARBA" id="ARBA00000085"/>
    </source>
</evidence>
<evidence type="ECO:0000313" key="16">
    <source>
        <dbReference type="EMBL" id="AZP05729.1"/>
    </source>
</evidence>
<dbReference type="SUPFAM" id="SSF55785">
    <property type="entry name" value="PYP-like sensor domain (PAS domain)"/>
    <property type="match status" value="1"/>
</dbReference>
<dbReference type="CDD" id="cd00082">
    <property type="entry name" value="HisKA"/>
    <property type="match status" value="1"/>
</dbReference>
<keyword evidence="4" id="KW-1003">Cell membrane</keyword>
<dbReference type="SUPFAM" id="SSF47384">
    <property type="entry name" value="Homodimeric domain of signal transducing histidine kinase"/>
    <property type="match status" value="1"/>
</dbReference>
<evidence type="ECO:0000256" key="3">
    <source>
        <dbReference type="ARBA" id="ARBA00012438"/>
    </source>
</evidence>
<dbReference type="Pfam" id="PF13188">
    <property type="entry name" value="PAS_8"/>
    <property type="match status" value="1"/>
</dbReference>
<dbReference type="InterPro" id="IPR050351">
    <property type="entry name" value="BphY/WalK/GraS-like"/>
</dbReference>
<keyword evidence="12" id="KW-1133">Transmembrane helix</keyword>
<dbReference type="Gene3D" id="6.10.340.10">
    <property type="match status" value="1"/>
</dbReference>
<feature type="domain" description="PAS" evidence="14">
    <location>
        <begin position="145"/>
        <end position="185"/>
    </location>
</feature>
<gene>
    <name evidence="16" type="ORF">EJN90_08060</name>
</gene>
<dbReference type="InterPro" id="IPR036890">
    <property type="entry name" value="HATPase_C_sf"/>
</dbReference>
<keyword evidence="11 12" id="KW-0472">Membrane</keyword>
<name>A0A3S9HEA3_9LACT</name>
<keyword evidence="17" id="KW-1185">Reference proteome</keyword>
<dbReference type="GO" id="GO:0000155">
    <property type="term" value="F:phosphorelay sensor kinase activity"/>
    <property type="evidence" value="ECO:0007669"/>
    <property type="project" value="InterPro"/>
</dbReference>
<dbReference type="CDD" id="cd16922">
    <property type="entry name" value="HATPase_EvgS-ArcB-TorS-like"/>
    <property type="match status" value="1"/>
</dbReference>
<dbReference type="Gene3D" id="3.30.450.20">
    <property type="entry name" value="PAS domain"/>
    <property type="match status" value="1"/>
</dbReference>
<evidence type="ECO:0000313" key="17">
    <source>
        <dbReference type="Proteomes" id="UP000273326"/>
    </source>
</evidence>